<organism evidence="1 2">
    <name type="scientific">Ambrosia artemisiifolia</name>
    <name type="common">Common ragweed</name>
    <dbReference type="NCBI Taxonomy" id="4212"/>
    <lineage>
        <taxon>Eukaryota</taxon>
        <taxon>Viridiplantae</taxon>
        <taxon>Streptophyta</taxon>
        <taxon>Embryophyta</taxon>
        <taxon>Tracheophyta</taxon>
        <taxon>Spermatophyta</taxon>
        <taxon>Magnoliopsida</taxon>
        <taxon>eudicotyledons</taxon>
        <taxon>Gunneridae</taxon>
        <taxon>Pentapetalae</taxon>
        <taxon>asterids</taxon>
        <taxon>campanulids</taxon>
        <taxon>Asterales</taxon>
        <taxon>Asteraceae</taxon>
        <taxon>Asteroideae</taxon>
        <taxon>Heliantheae alliance</taxon>
        <taxon>Heliantheae</taxon>
        <taxon>Ambrosia</taxon>
    </lineage>
</organism>
<reference evidence="1" key="1">
    <citation type="submission" date="2022-06" db="EMBL/GenBank/DDBJ databases">
        <title>Uncovering the hologenomic basis of an extraordinary plant invasion.</title>
        <authorList>
            <person name="Bieker V.C."/>
            <person name="Martin M.D."/>
            <person name="Gilbert T."/>
            <person name="Hodgins K."/>
            <person name="Battlay P."/>
            <person name="Petersen B."/>
            <person name="Wilson J."/>
        </authorList>
    </citation>
    <scope>NUCLEOTIDE SEQUENCE</scope>
    <source>
        <strain evidence="1">AA19_3_7</strain>
        <tissue evidence="1">Leaf</tissue>
    </source>
</reference>
<dbReference type="EMBL" id="JAMZMK010011529">
    <property type="protein sequence ID" value="KAI7726821.1"/>
    <property type="molecule type" value="Genomic_DNA"/>
</dbReference>
<name>A0AAD5G426_AMBAR</name>
<feature type="non-terminal residue" evidence="1">
    <location>
        <position position="133"/>
    </location>
</feature>
<keyword evidence="2" id="KW-1185">Reference proteome</keyword>
<protein>
    <submittedName>
        <fullName evidence="1">Uncharacterized protein</fullName>
    </submittedName>
</protein>
<evidence type="ECO:0000313" key="2">
    <source>
        <dbReference type="Proteomes" id="UP001206925"/>
    </source>
</evidence>
<dbReference type="AlphaFoldDB" id="A0AAD5G426"/>
<accession>A0AAD5G426</accession>
<sequence>VGTRSGRNEFADVQFRSERVLADLVMGKNVIGPLHQKGLLKLLSTINIDEKEKEKGISIDQGIEYIDTNCNLPEQAAHKSFIDVARLPPALGGNLRNERICALGIGVVPTFMSILKTMGILITKTYEEGEIQE</sequence>
<evidence type="ECO:0000313" key="1">
    <source>
        <dbReference type="EMBL" id="KAI7726821.1"/>
    </source>
</evidence>
<proteinExistence type="predicted"/>
<gene>
    <name evidence="1" type="ORF">M8C21_019518</name>
</gene>
<dbReference type="Proteomes" id="UP001206925">
    <property type="component" value="Unassembled WGS sequence"/>
</dbReference>
<comment type="caution">
    <text evidence="1">The sequence shown here is derived from an EMBL/GenBank/DDBJ whole genome shotgun (WGS) entry which is preliminary data.</text>
</comment>